<feature type="domain" description="Tyrosine specific protein phosphatases" evidence="4">
    <location>
        <begin position="119"/>
        <end position="147"/>
    </location>
</feature>
<feature type="compositionally biased region" description="Polar residues" evidence="3">
    <location>
        <begin position="343"/>
        <end position="352"/>
    </location>
</feature>
<dbReference type="InterPro" id="IPR000387">
    <property type="entry name" value="Tyr_Pase_dom"/>
</dbReference>
<evidence type="ECO:0000256" key="3">
    <source>
        <dbReference type="SAM" id="MobiDB-lite"/>
    </source>
</evidence>
<accession>A0A316VWU0</accession>
<feature type="region of interest" description="Disordered" evidence="3">
    <location>
        <begin position="710"/>
        <end position="744"/>
    </location>
</feature>
<feature type="compositionally biased region" description="Polar residues" evidence="3">
    <location>
        <begin position="436"/>
        <end position="457"/>
    </location>
</feature>
<feature type="compositionally biased region" description="Basic and acidic residues" evidence="3">
    <location>
        <begin position="536"/>
        <end position="555"/>
    </location>
</feature>
<gene>
    <name evidence="6" type="ORF">IE81DRAFT_323911</name>
</gene>
<dbReference type="InterPro" id="IPR016130">
    <property type="entry name" value="Tyr_Pase_AS"/>
</dbReference>
<evidence type="ECO:0000256" key="2">
    <source>
        <dbReference type="ARBA" id="ARBA00022801"/>
    </source>
</evidence>
<dbReference type="PANTHER" id="PTHR12305">
    <property type="entry name" value="PHOSPHATASE WITH HOMOLOGY TO TENSIN"/>
    <property type="match status" value="1"/>
</dbReference>
<dbReference type="InterPro" id="IPR057023">
    <property type="entry name" value="PTP-SAK"/>
</dbReference>
<feature type="region of interest" description="Disordered" evidence="3">
    <location>
        <begin position="263"/>
        <end position="486"/>
    </location>
</feature>
<dbReference type="EMBL" id="KZ819384">
    <property type="protein sequence ID" value="PWN42086.1"/>
    <property type="molecule type" value="Genomic_DNA"/>
</dbReference>
<evidence type="ECO:0000259" key="5">
    <source>
        <dbReference type="PROSITE" id="PS51181"/>
    </source>
</evidence>
<dbReference type="GO" id="GO:0005886">
    <property type="term" value="C:plasma membrane"/>
    <property type="evidence" value="ECO:0007669"/>
    <property type="project" value="TreeGrafter"/>
</dbReference>
<feature type="compositionally biased region" description="Low complexity" evidence="3">
    <location>
        <begin position="206"/>
        <end position="215"/>
    </location>
</feature>
<dbReference type="GO" id="GO:0005634">
    <property type="term" value="C:nucleus"/>
    <property type="evidence" value="ECO:0007669"/>
    <property type="project" value="TreeGrafter"/>
</dbReference>
<dbReference type="GO" id="GO:0042995">
    <property type="term" value="C:cell projection"/>
    <property type="evidence" value="ECO:0007669"/>
    <property type="project" value="TreeGrafter"/>
</dbReference>
<feature type="compositionally biased region" description="Low complexity" evidence="3">
    <location>
        <begin position="364"/>
        <end position="388"/>
    </location>
</feature>
<dbReference type="SMART" id="SM01301">
    <property type="entry name" value="PTPlike_phytase"/>
    <property type="match status" value="1"/>
</dbReference>
<dbReference type="PROSITE" id="PS00383">
    <property type="entry name" value="TYR_PHOSPHATASE_1"/>
    <property type="match status" value="1"/>
</dbReference>
<evidence type="ECO:0000313" key="6">
    <source>
        <dbReference type="EMBL" id="PWN42086.1"/>
    </source>
</evidence>
<dbReference type="InterPro" id="IPR029021">
    <property type="entry name" value="Prot-tyrosine_phosphatase-like"/>
</dbReference>
<dbReference type="OrthoDB" id="5632at2759"/>
<evidence type="ECO:0000259" key="4">
    <source>
        <dbReference type="PROSITE" id="PS50056"/>
    </source>
</evidence>
<dbReference type="AlphaFoldDB" id="A0A316VWU0"/>
<feature type="region of interest" description="Disordered" evidence="3">
    <location>
        <begin position="877"/>
        <end position="929"/>
    </location>
</feature>
<dbReference type="GO" id="GO:0043491">
    <property type="term" value="P:phosphatidylinositol 3-kinase/protein kinase B signal transduction"/>
    <property type="evidence" value="ECO:0007669"/>
    <property type="project" value="TreeGrafter"/>
</dbReference>
<dbReference type="GO" id="GO:0004725">
    <property type="term" value="F:protein tyrosine phosphatase activity"/>
    <property type="evidence" value="ECO:0007669"/>
    <property type="project" value="TreeGrafter"/>
</dbReference>
<evidence type="ECO:0000256" key="1">
    <source>
        <dbReference type="ARBA" id="ARBA00013015"/>
    </source>
</evidence>
<keyword evidence="7" id="KW-1185">Reference proteome</keyword>
<dbReference type="EC" id="3.1.3.67" evidence="1"/>
<protein>
    <recommendedName>
        <fullName evidence="1">phosphatidylinositol-3,4,5-trisphosphate 3-phosphatase</fullName>
        <ecNumber evidence="1">3.1.3.67</ecNumber>
    </recommendedName>
</protein>
<dbReference type="GO" id="GO:0051896">
    <property type="term" value="P:regulation of phosphatidylinositol 3-kinase/protein kinase B signal transduction"/>
    <property type="evidence" value="ECO:0007669"/>
    <property type="project" value="TreeGrafter"/>
</dbReference>
<dbReference type="Pfam" id="PF22784">
    <property type="entry name" value="PTP-SAK"/>
    <property type="match status" value="1"/>
</dbReference>
<feature type="compositionally biased region" description="Low complexity" evidence="3">
    <location>
        <begin position="231"/>
        <end position="249"/>
    </location>
</feature>
<dbReference type="GO" id="GO:0048870">
    <property type="term" value="P:cell motility"/>
    <property type="evidence" value="ECO:0007669"/>
    <property type="project" value="TreeGrafter"/>
</dbReference>
<feature type="compositionally biased region" description="Polar residues" evidence="3">
    <location>
        <begin position="400"/>
        <end position="409"/>
    </location>
</feature>
<reference evidence="6 7" key="1">
    <citation type="journal article" date="2018" name="Mol. Biol. Evol.">
        <title>Broad Genomic Sampling Reveals a Smut Pathogenic Ancestry of the Fungal Clade Ustilaginomycotina.</title>
        <authorList>
            <person name="Kijpornyongpan T."/>
            <person name="Mondo S.J."/>
            <person name="Barry K."/>
            <person name="Sandor L."/>
            <person name="Lee J."/>
            <person name="Lipzen A."/>
            <person name="Pangilinan J."/>
            <person name="LaButti K."/>
            <person name="Hainaut M."/>
            <person name="Henrissat B."/>
            <person name="Grigoriev I.V."/>
            <person name="Spatafora J.W."/>
            <person name="Aime M.C."/>
        </authorList>
    </citation>
    <scope>NUCLEOTIDE SEQUENCE [LARGE SCALE GENOMIC DNA]</scope>
    <source>
        <strain evidence="6 7">MCA 4658</strain>
    </source>
</reference>
<dbReference type="RefSeq" id="XP_025369246.1">
    <property type="nucleotide sequence ID" value="XM_025514095.1"/>
</dbReference>
<name>A0A316VWU0_9BASI</name>
<dbReference type="GO" id="GO:0046856">
    <property type="term" value="P:phosphatidylinositol dephosphorylation"/>
    <property type="evidence" value="ECO:0007669"/>
    <property type="project" value="TreeGrafter"/>
</dbReference>
<feature type="compositionally biased region" description="Low complexity" evidence="3">
    <location>
        <begin position="321"/>
        <end position="338"/>
    </location>
</feature>
<dbReference type="GeneID" id="37035965"/>
<dbReference type="PROSITE" id="PS50056">
    <property type="entry name" value="TYR_PHOSPHATASE_2"/>
    <property type="match status" value="1"/>
</dbReference>
<dbReference type="SUPFAM" id="SSF52799">
    <property type="entry name" value="(Phosphotyrosine protein) phosphatases II"/>
    <property type="match status" value="1"/>
</dbReference>
<dbReference type="STRING" id="1522189.A0A316VWU0"/>
<feature type="compositionally biased region" description="Acidic residues" evidence="3">
    <location>
        <begin position="716"/>
        <end position="725"/>
    </location>
</feature>
<sequence>MPSINTIRHLVSGAKARHVDDELGVDLDLVYLTDRLILMAWPGSGLEALYRNPRNDVRRFLEKRHGPRYRVYNLVPRYENSYESWEFYEQVSRFPFPDHHPPPLGMIPLFVADVTAWLGEDERNVAVIHCKAGKGRTGTMSVAYLLSLPILPTLAASEKGVGTSQTAAVPQGISVDGGSKSCIRDLPPSSTASRSDNEELSRENSGQDSSHGSSSTHLTVPFSGSVRGSKEQQTSSSSASEVASPIVSPIEDTAQRLRTVLELHTAKRLKPKSPAASPKGKQEAKGRPFESISSLAPPMHEQSLVPPEDPPSLEKLDRPALSGTRSRSTSRVGGLLRRASFNFKRSTASKDSPSLPDGELPDLSSESSTRRASAAASPLFSPSALPGACASEQAAPSLHGTETASSNTPIKAVRSRKDLRALGVSPSGRSTDHLAGSTQFTNPFALTSADSLCSPSDGQGALHMSLPPTPPRSAKGSKPSITSSSLIVPPITLAEATPQPTSAMELLATPSPATESRFAALQGSVSDSNLSTDTARPQRDSESSTRRSAAADRPHIVIPPRTSSTFARSDLDLAQLQSGLTSSATVGNLASIDSDDDDAEASDEAPRLAISIPSQRRFLGYWSRMLANSDPRSSIYSYSMRPTKRLVRITRIWIERATPSDPKASKPLINADNLSLQIMRYDPQLVDRLTDWERKARRRNKALGHCDPGACAPELGWEESEDESEAPLSAEAKAAKKQRQEDRWRKVEARNKARSALAQHGNIAGVGEWGINVVAEATRARDFLWNDEGAQHLSAAAKEASEPPSRMRRPTRQIQTCAMLSQSLRERVAAGRVRYDFDPAVQSVDRTQASPTSALYSATEMLSRSSINLLRGSSASTPLASATSQRRGSDAGLLSATDAAKPGPGSYFGMPAAPDMPASPRRTSPTRLRGVSSQFNLSKRMRSGSNAKSSEVLQDEACADLVVDADAELGIKVLLGKTGTTHAKLPDITAPCWAWLIPSFEEPLARPIKGTRTQLRLAAAELDFRKSGAMAPGGDVRAIGLEWEWVETGAVDEDDEG</sequence>
<feature type="compositionally biased region" description="Polar residues" evidence="3">
    <location>
        <begin position="523"/>
        <end position="535"/>
    </location>
</feature>
<dbReference type="InterPro" id="IPR051281">
    <property type="entry name" value="Dual-spec_lipid-protein_phosph"/>
</dbReference>
<feature type="region of interest" description="Disordered" evidence="3">
    <location>
        <begin position="163"/>
        <end position="250"/>
    </location>
</feature>
<proteinExistence type="predicted"/>
<feature type="domain" description="Phosphatase tensin-type" evidence="5">
    <location>
        <begin position="18"/>
        <end position="237"/>
    </location>
</feature>
<feature type="region of interest" description="Disordered" evidence="3">
    <location>
        <begin position="523"/>
        <end position="563"/>
    </location>
</feature>
<dbReference type="InParanoid" id="A0A316VWU0"/>
<dbReference type="PROSITE" id="PS51181">
    <property type="entry name" value="PPASE_TENSIN"/>
    <property type="match status" value="1"/>
</dbReference>
<keyword evidence="2" id="KW-0378">Hydrolase</keyword>
<dbReference type="Proteomes" id="UP000245783">
    <property type="component" value="Unassembled WGS sequence"/>
</dbReference>
<dbReference type="GO" id="GO:0005829">
    <property type="term" value="C:cytosol"/>
    <property type="evidence" value="ECO:0007669"/>
    <property type="project" value="TreeGrafter"/>
</dbReference>
<evidence type="ECO:0000313" key="7">
    <source>
        <dbReference type="Proteomes" id="UP000245783"/>
    </source>
</evidence>
<dbReference type="InterPro" id="IPR029023">
    <property type="entry name" value="Tensin_phosphatase"/>
</dbReference>
<dbReference type="Gene3D" id="3.90.190.10">
    <property type="entry name" value="Protein tyrosine phosphatase superfamily"/>
    <property type="match status" value="1"/>
</dbReference>
<organism evidence="6 7">
    <name type="scientific">Ceraceosorus guamensis</name>
    <dbReference type="NCBI Taxonomy" id="1522189"/>
    <lineage>
        <taxon>Eukaryota</taxon>
        <taxon>Fungi</taxon>
        <taxon>Dikarya</taxon>
        <taxon>Basidiomycota</taxon>
        <taxon>Ustilaginomycotina</taxon>
        <taxon>Exobasidiomycetes</taxon>
        <taxon>Ceraceosorales</taxon>
        <taxon>Ceraceosoraceae</taxon>
        <taxon>Ceraceosorus</taxon>
    </lineage>
</organism>
<dbReference type="PANTHER" id="PTHR12305:SF81">
    <property type="entry name" value="PHOSPHATIDYLINOSITOL 3,4,5-TRISPHOSPHATE 3-PHOSPHATASE AND DUAL-SPECIFICITY PROTEIN PHOSPHATASE PTEN"/>
    <property type="match status" value="1"/>
</dbReference>
<dbReference type="GO" id="GO:0016314">
    <property type="term" value="F:phosphatidylinositol-3,4,5-trisphosphate 3-phosphatase activity"/>
    <property type="evidence" value="ECO:0007669"/>
    <property type="project" value="UniProtKB-EC"/>
</dbReference>